<keyword evidence="7" id="KW-1185">Reference proteome</keyword>
<feature type="binding site" evidence="3">
    <location>
        <position position="224"/>
    </location>
    <ligand>
        <name>Mg(2+)</name>
        <dbReference type="ChEBI" id="CHEBI:18420"/>
        <label>2</label>
    </ligand>
</feature>
<protein>
    <recommendedName>
        <fullName evidence="3">Anthranilate phosphoribosyltransferase</fullName>
        <ecNumber evidence="3">2.4.2.18</ecNumber>
    </recommendedName>
</protein>
<dbReference type="HAMAP" id="MF_00211">
    <property type="entry name" value="TrpD"/>
    <property type="match status" value="1"/>
</dbReference>
<feature type="binding site" evidence="3">
    <location>
        <position position="79"/>
    </location>
    <ligand>
        <name>anthranilate</name>
        <dbReference type="ChEBI" id="CHEBI:16567"/>
        <label>1</label>
    </ligand>
</feature>
<dbReference type="NCBIfam" id="TIGR01245">
    <property type="entry name" value="trpD"/>
    <property type="match status" value="1"/>
</dbReference>
<proteinExistence type="inferred from homology"/>
<feature type="binding site" evidence="3">
    <location>
        <position position="165"/>
    </location>
    <ligand>
        <name>anthranilate</name>
        <dbReference type="ChEBI" id="CHEBI:16567"/>
        <label>2</label>
    </ligand>
</feature>
<keyword evidence="3" id="KW-0479">Metal-binding</keyword>
<keyword evidence="3" id="KW-0460">Magnesium</keyword>
<keyword evidence="3" id="KW-0057">Aromatic amino acid biosynthesis</keyword>
<dbReference type="Gene3D" id="3.40.1030.10">
    <property type="entry name" value="Nucleoside phosphorylase/phosphoribosyltransferase catalytic domain"/>
    <property type="match status" value="1"/>
</dbReference>
<dbReference type="EC" id="2.4.2.18" evidence="3"/>
<dbReference type="EMBL" id="JADQDM010000007">
    <property type="protein sequence ID" value="MBF9222342.1"/>
    <property type="molecule type" value="Genomic_DNA"/>
</dbReference>
<comment type="function">
    <text evidence="3">Catalyzes the transfer of the phosphoribosyl group of 5-phosphorylribose-1-pyrophosphate (PRPP) to anthranilate to yield N-(5'-phosphoribosyl)-anthranilate (PRA).</text>
</comment>
<reference evidence="6 7" key="1">
    <citation type="submission" date="2020-11" db="EMBL/GenBank/DDBJ databases">
        <authorList>
            <person name="Kim M.K."/>
        </authorList>
    </citation>
    <scope>NUCLEOTIDE SEQUENCE [LARGE SCALE GENOMIC DNA]</scope>
    <source>
        <strain evidence="6 7">BT662</strain>
    </source>
</reference>
<dbReference type="InterPro" id="IPR035902">
    <property type="entry name" value="Nuc_phospho_transferase"/>
</dbReference>
<feature type="binding site" evidence="3">
    <location>
        <position position="119"/>
    </location>
    <ligand>
        <name>5-phospho-alpha-D-ribose 1-diphosphate</name>
        <dbReference type="ChEBI" id="CHEBI:58017"/>
    </ligand>
</feature>
<dbReference type="SUPFAM" id="SSF47648">
    <property type="entry name" value="Nucleoside phosphorylase/phosphoribosyltransferase N-terminal domain"/>
    <property type="match status" value="1"/>
</dbReference>
<dbReference type="GO" id="GO:0004048">
    <property type="term" value="F:anthranilate phosphoribosyltransferase activity"/>
    <property type="evidence" value="ECO:0007669"/>
    <property type="project" value="UniProtKB-EC"/>
</dbReference>
<feature type="binding site" evidence="3">
    <location>
        <position position="110"/>
    </location>
    <ligand>
        <name>anthranilate</name>
        <dbReference type="ChEBI" id="CHEBI:16567"/>
        <label>1</label>
    </ligand>
</feature>
<feature type="binding site" evidence="3">
    <location>
        <begin position="82"/>
        <end position="83"/>
    </location>
    <ligand>
        <name>5-phospho-alpha-D-ribose 1-diphosphate</name>
        <dbReference type="ChEBI" id="CHEBI:58017"/>
    </ligand>
</feature>
<evidence type="ECO:0000259" key="4">
    <source>
        <dbReference type="Pfam" id="PF00591"/>
    </source>
</evidence>
<feature type="domain" description="Glycosyl transferase family 3 N-terminal" evidence="5">
    <location>
        <begin position="2"/>
        <end position="62"/>
    </location>
</feature>
<evidence type="ECO:0000313" key="6">
    <source>
        <dbReference type="EMBL" id="MBF9222342.1"/>
    </source>
</evidence>
<dbReference type="PANTHER" id="PTHR43285:SF2">
    <property type="entry name" value="ANTHRANILATE PHOSPHORIBOSYLTRANSFERASE"/>
    <property type="match status" value="1"/>
</dbReference>
<evidence type="ECO:0000259" key="5">
    <source>
        <dbReference type="Pfam" id="PF02885"/>
    </source>
</evidence>
<evidence type="ECO:0000256" key="1">
    <source>
        <dbReference type="ARBA" id="ARBA00022676"/>
    </source>
</evidence>
<evidence type="ECO:0000256" key="3">
    <source>
        <dbReference type="HAMAP-Rule" id="MF_00211"/>
    </source>
</evidence>
<dbReference type="InterPro" id="IPR017459">
    <property type="entry name" value="Glycosyl_Trfase_fam3_N_dom"/>
</dbReference>
<dbReference type="RefSeq" id="WP_196293786.1">
    <property type="nucleotide sequence ID" value="NZ_JADQDM010000007.1"/>
</dbReference>
<evidence type="ECO:0000256" key="2">
    <source>
        <dbReference type="ARBA" id="ARBA00022679"/>
    </source>
</evidence>
<feature type="binding site" evidence="3">
    <location>
        <position position="223"/>
    </location>
    <ligand>
        <name>Mg(2+)</name>
        <dbReference type="ChEBI" id="CHEBI:18420"/>
        <label>2</label>
    </ligand>
</feature>
<gene>
    <name evidence="3 6" type="primary">trpD</name>
    <name evidence="6" type="ORF">I2H31_14645</name>
</gene>
<comment type="catalytic activity">
    <reaction evidence="3">
        <text>N-(5-phospho-beta-D-ribosyl)anthranilate + diphosphate = 5-phospho-alpha-D-ribose 1-diphosphate + anthranilate</text>
        <dbReference type="Rhea" id="RHEA:11768"/>
        <dbReference type="ChEBI" id="CHEBI:16567"/>
        <dbReference type="ChEBI" id="CHEBI:18277"/>
        <dbReference type="ChEBI" id="CHEBI:33019"/>
        <dbReference type="ChEBI" id="CHEBI:58017"/>
        <dbReference type="EC" id="2.4.2.18"/>
    </reaction>
</comment>
<keyword evidence="3" id="KW-0028">Amino-acid biosynthesis</keyword>
<dbReference type="Pfam" id="PF02885">
    <property type="entry name" value="Glycos_trans_3N"/>
    <property type="match status" value="1"/>
</dbReference>
<dbReference type="Pfam" id="PF00591">
    <property type="entry name" value="Glycos_transf_3"/>
    <property type="match status" value="1"/>
</dbReference>
<dbReference type="SUPFAM" id="SSF52418">
    <property type="entry name" value="Nucleoside phosphorylase/phosphoribosyltransferase catalytic domain"/>
    <property type="match status" value="1"/>
</dbReference>
<feature type="binding site" evidence="3">
    <location>
        <position position="87"/>
    </location>
    <ligand>
        <name>5-phospho-alpha-D-ribose 1-diphosphate</name>
        <dbReference type="ChEBI" id="CHEBI:58017"/>
    </ligand>
</feature>
<feature type="binding site" evidence="3">
    <location>
        <position position="91"/>
    </location>
    <ligand>
        <name>Mg(2+)</name>
        <dbReference type="ChEBI" id="CHEBI:18420"/>
        <label>1</label>
    </ligand>
</feature>
<feature type="binding site" evidence="3">
    <location>
        <position position="224"/>
    </location>
    <ligand>
        <name>Mg(2+)</name>
        <dbReference type="ChEBI" id="CHEBI:18420"/>
        <label>1</label>
    </ligand>
</feature>
<keyword evidence="3" id="KW-0822">Tryptophan biosynthesis</keyword>
<evidence type="ECO:0000313" key="7">
    <source>
        <dbReference type="Proteomes" id="UP000618931"/>
    </source>
</evidence>
<sequence>MKQILTKLFDHQPLTHAEAHAAMRQLGEGGANPAETAAFLAVYRMRPITVAELAGFRQALLDLSRDPELGTRDVLDIVGTGGDGKNTLNISTLACFVVAGAGVKVAKHGNFGVSSVSGASNVLAHFGYDFEVSSDQLRRQLDRANICFLHAPAFHPAMRHAGPVRRELGLRTFFNILGPLVNPARPAAQLLGVFSLELQRVYHYLMQATGTRYAVVHALDGYDELALTGPAKVVSSFEGERLLTAEALGLAACAAHDLAGGSTVAEAAELFKHVLDGAGRPAHRNVVTANAALALQCAGPGLSWDDALAHSRESLDSGAARRAFEVMLSIN</sequence>
<organism evidence="6 7">
    <name type="scientific">Hymenobacter ruricola</name>
    <dbReference type="NCBI Taxonomy" id="2791023"/>
    <lineage>
        <taxon>Bacteria</taxon>
        <taxon>Pseudomonadati</taxon>
        <taxon>Bacteroidota</taxon>
        <taxon>Cytophagia</taxon>
        <taxon>Cytophagales</taxon>
        <taxon>Hymenobacteraceae</taxon>
        <taxon>Hymenobacter</taxon>
    </lineage>
</organism>
<feature type="binding site" evidence="3">
    <location>
        <position position="79"/>
    </location>
    <ligand>
        <name>5-phospho-alpha-D-ribose 1-diphosphate</name>
        <dbReference type="ChEBI" id="CHEBI:58017"/>
    </ligand>
</feature>
<dbReference type="InterPro" id="IPR000312">
    <property type="entry name" value="Glycosyl_Trfase_fam3"/>
</dbReference>
<dbReference type="InterPro" id="IPR005940">
    <property type="entry name" value="Anthranilate_Pribosyl_Tfrase"/>
</dbReference>
<comment type="caution">
    <text evidence="6">The sequence shown here is derived from an EMBL/GenBank/DDBJ whole genome shotgun (WGS) entry which is preliminary data.</text>
</comment>
<keyword evidence="2 3" id="KW-0808">Transferase</keyword>
<name>A0ABS0I5T6_9BACT</name>
<dbReference type="Proteomes" id="UP000618931">
    <property type="component" value="Unassembled WGS sequence"/>
</dbReference>
<feature type="binding site" evidence="3">
    <location>
        <begin position="107"/>
        <end position="115"/>
    </location>
    <ligand>
        <name>5-phospho-alpha-D-ribose 1-diphosphate</name>
        <dbReference type="ChEBI" id="CHEBI:58017"/>
    </ligand>
</feature>
<keyword evidence="1 3" id="KW-0328">Glycosyltransferase</keyword>
<accession>A0ABS0I5T6</accession>
<dbReference type="InterPro" id="IPR036320">
    <property type="entry name" value="Glycosyl_Trfase_fam3_N_dom_sf"/>
</dbReference>
<dbReference type="Gene3D" id="1.20.970.10">
    <property type="entry name" value="Transferase, Pyrimidine Nucleoside Phosphorylase, Chain C"/>
    <property type="match status" value="1"/>
</dbReference>
<comment type="cofactor">
    <cofactor evidence="3">
        <name>Mg(2+)</name>
        <dbReference type="ChEBI" id="CHEBI:18420"/>
    </cofactor>
    <text evidence="3">Binds 2 magnesium ions per monomer.</text>
</comment>
<comment type="subunit">
    <text evidence="3">Homodimer.</text>
</comment>
<comment type="caution">
    <text evidence="3">Lacks conserved residue(s) required for the propagation of feature annotation.</text>
</comment>
<feature type="binding site" evidence="3">
    <location>
        <begin position="89"/>
        <end position="92"/>
    </location>
    <ligand>
        <name>5-phospho-alpha-D-ribose 1-diphosphate</name>
        <dbReference type="ChEBI" id="CHEBI:58017"/>
    </ligand>
</feature>
<comment type="pathway">
    <text evidence="3">Amino-acid biosynthesis; L-tryptophan biosynthesis; L-tryptophan from chorismate: step 2/5.</text>
</comment>
<feature type="domain" description="Glycosyl transferase family 3" evidence="4">
    <location>
        <begin position="73"/>
        <end position="320"/>
    </location>
</feature>
<dbReference type="PANTHER" id="PTHR43285">
    <property type="entry name" value="ANTHRANILATE PHOSPHORIBOSYLTRANSFERASE"/>
    <property type="match status" value="1"/>
</dbReference>
<comment type="similarity">
    <text evidence="3">Belongs to the anthranilate phosphoribosyltransferase family.</text>
</comment>